<proteinExistence type="predicted"/>
<comment type="caution">
    <text evidence="1">The sequence shown here is derived from an EMBL/GenBank/DDBJ whole genome shotgun (WGS) entry which is preliminary data.</text>
</comment>
<dbReference type="Proteomes" id="UP000663865">
    <property type="component" value="Unassembled WGS sequence"/>
</dbReference>
<gene>
    <name evidence="1" type="ORF">KIK155_LOCUS8342</name>
</gene>
<accession>A0A818A5N5</accession>
<name>A0A818A5N5_9BILA</name>
<evidence type="ECO:0000313" key="2">
    <source>
        <dbReference type="Proteomes" id="UP000663865"/>
    </source>
</evidence>
<reference evidence="1" key="1">
    <citation type="submission" date="2021-02" db="EMBL/GenBank/DDBJ databases">
        <authorList>
            <person name="Nowell W R."/>
        </authorList>
    </citation>
    <scope>NUCLEOTIDE SEQUENCE</scope>
</reference>
<protein>
    <submittedName>
        <fullName evidence="1">Uncharacterized protein</fullName>
    </submittedName>
</protein>
<sequence>MDALTALQVRCAYAPNGCEVISSYGDLEQHEIQCEFENIPCQLCRLPTSNRKNAKKHTLQECFQYMQNKNPSQIQQQFMTLLNTIHDAQTDISRIQSNIDRAITRIDELDSTCVKKPTTAHT</sequence>
<dbReference type="Gene3D" id="3.30.40.10">
    <property type="entry name" value="Zinc/RING finger domain, C3HC4 (zinc finger)"/>
    <property type="match status" value="1"/>
</dbReference>
<dbReference type="InterPro" id="IPR013083">
    <property type="entry name" value="Znf_RING/FYVE/PHD"/>
</dbReference>
<dbReference type="SUPFAM" id="SSF49599">
    <property type="entry name" value="TRAF domain-like"/>
    <property type="match status" value="1"/>
</dbReference>
<evidence type="ECO:0000313" key="1">
    <source>
        <dbReference type="EMBL" id="CAF3403419.1"/>
    </source>
</evidence>
<organism evidence="1 2">
    <name type="scientific">Rotaria socialis</name>
    <dbReference type="NCBI Taxonomy" id="392032"/>
    <lineage>
        <taxon>Eukaryota</taxon>
        <taxon>Metazoa</taxon>
        <taxon>Spiralia</taxon>
        <taxon>Gnathifera</taxon>
        <taxon>Rotifera</taxon>
        <taxon>Eurotatoria</taxon>
        <taxon>Bdelloidea</taxon>
        <taxon>Philodinida</taxon>
        <taxon>Philodinidae</taxon>
        <taxon>Rotaria</taxon>
    </lineage>
</organism>
<dbReference type="EMBL" id="CAJNYV010001080">
    <property type="protein sequence ID" value="CAF3403419.1"/>
    <property type="molecule type" value="Genomic_DNA"/>
</dbReference>
<dbReference type="AlphaFoldDB" id="A0A818A5N5"/>